<evidence type="ECO:0000313" key="3">
    <source>
        <dbReference type="EMBL" id="KAJ9150271.1"/>
    </source>
</evidence>
<dbReference type="AlphaFoldDB" id="A0AA38VTB9"/>
<feature type="region of interest" description="Disordered" evidence="1">
    <location>
        <begin position="44"/>
        <end position="68"/>
    </location>
</feature>
<organism evidence="3 4">
    <name type="scientific">Pleurostoma richardsiae</name>
    <dbReference type="NCBI Taxonomy" id="41990"/>
    <lineage>
        <taxon>Eukaryota</taxon>
        <taxon>Fungi</taxon>
        <taxon>Dikarya</taxon>
        <taxon>Ascomycota</taxon>
        <taxon>Pezizomycotina</taxon>
        <taxon>Sordariomycetes</taxon>
        <taxon>Sordariomycetidae</taxon>
        <taxon>Calosphaeriales</taxon>
        <taxon>Pleurostomataceae</taxon>
        <taxon>Pleurostoma</taxon>
    </lineage>
</organism>
<name>A0AA38VTB9_9PEZI</name>
<keyword evidence="2" id="KW-0732">Signal</keyword>
<protein>
    <submittedName>
        <fullName evidence="3">Uncharacterized protein</fullName>
    </submittedName>
</protein>
<sequence length="435" mass="43028">MLPSTHSTPSRPVAVVGLTCLALLCLISFGEGFKILGTHDSVTKRAHSPSKRNVDSERGSSPVVGPDDSEKFGIPGLPISIPPIIPVPSATAAAAATTAAAGGAGILNPLLSILGGVTSAVPVPLPAATGSGAGGLPIPLLALSSLVPLPEITSLLASLPVPVTPPAVLPSSSAAAADPLGGLGDALGGILGGGAGGGLLDQITASLLAPLASIVADVPAVINDPVAAVGAVQEQVATILDNIPALVTAVPAVVSGLESQLTEVVAQVPDILTAAPDLVGGLQGEVAGILTAVPDIVTALPAAVLSVAAQVGDILSDVPLASAVVPLLTSLEAQVTDVVVNVLPIATSVVGALGDQVVSLLPAPLASVVAPILSSDADAFINEQLTEQPSKCRSFYDGVLELLIKHIYTVKQSQYSLTGRDVCKRCAVKHAHELA</sequence>
<evidence type="ECO:0000313" key="4">
    <source>
        <dbReference type="Proteomes" id="UP001174694"/>
    </source>
</evidence>
<dbReference type="Proteomes" id="UP001174694">
    <property type="component" value="Unassembled WGS sequence"/>
</dbReference>
<dbReference type="EMBL" id="JANBVO010000008">
    <property type="protein sequence ID" value="KAJ9150271.1"/>
    <property type="molecule type" value="Genomic_DNA"/>
</dbReference>
<accession>A0AA38VTB9</accession>
<evidence type="ECO:0000256" key="1">
    <source>
        <dbReference type="SAM" id="MobiDB-lite"/>
    </source>
</evidence>
<comment type="caution">
    <text evidence="3">The sequence shown here is derived from an EMBL/GenBank/DDBJ whole genome shotgun (WGS) entry which is preliminary data.</text>
</comment>
<reference evidence="3" key="1">
    <citation type="submission" date="2022-07" db="EMBL/GenBank/DDBJ databases">
        <title>Fungi with potential for degradation of polypropylene.</title>
        <authorList>
            <person name="Gostincar C."/>
        </authorList>
    </citation>
    <scope>NUCLEOTIDE SEQUENCE</scope>
    <source>
        <strain evidence="3">EXF-13308</strain>
    </source>
</reference>
<feature type="chain" id="PRO_5041441591" evidence="2">
    <location>
        <begin position="33"/>
        <end position="435"/>
    </location>
</feature>
<evidence type="ECO:0000256" key="2">
    <source>
        <dbReference type="SAM" id="SignalP"/>
    </source>
</evidence>
<keyword evidence="4" id="KW-1185">Reference proteome</keyword>
<feature type="signal peptide" evidence="2">
    <location>
        <begin position="1"/>
        <end position="32"/>
    </location>
</feature>
<proteinExistence type="predicted"/>
<gene>
    <name evidence="3" type="ORF">NKR23_g3778</name>
</gene>